<accession>A0A916J2W9</accession>
<dbReference type="RefSeq" id="WP_220635004.1">
    <property type="nucleotide sequence ID" value="NZ_CAJQUM010000001.1"/>
</dbReference>
<organism evidence="2 3">
    <name type="scientific">Georgfuchsia toluolica</name>
    <dbReference type="NCBI Taxonomy" id="424218"/>
    <lineage>
        <taxon>Bacteria</taxon>
        <taxon>Pseudomonadati</taxon>
        <taxon>Pseudomonadota</taxon>
        <taxon>Betaproteobacteria</taxon>
        <taxon>Nitrosomonadales</taxon>
        <taxon>Sterolibacteriaceae</taxon>
        <taxon>Georgfuchsia</taxon>
    </lineage>
</organism>
<keyword evidence="1" id="KW-0812">Transmembrane</keyword>
<feature type="transmembrane region" description="Helical" evidence="1">
    <location>
        <begin position="105"/>
        <end position="124"/>
    </location>
</feature>
<dbReference type="EMBL" id="CAJQUM010000001">
    <property type="protein sequence ID" value="CAG4882993.1"/>
    <property type="molecule type" value="Genomic_DNA"/>
</dbReference>
<comment type="caution">
    <text evidence="2">The sequence shown here is derived from an EMBL/GenBank/DDBJ whole genome shotgun (WGS) entry which is preliminary data.</text>
</comment>
<keyword evidence="1" id="KW-0472">Membrane</keyword>
<protein>
    <submittedName>
        <fullName evidence="2">Uncharacterized protein</fullName>
    </submittedName>
</protein>
<reference evidence="2" key="1">
    <citation type="submission" date="2021-04" db="EMBL/GenBank/DDBJ databases">
        <authorList>
            <person name="Hornung B."/>
        </authorList>
    </citation>
    <scope>NUCLEOTIDE SEQUENCE</scope>
    <source>
        <strain evidence="2">G5G6</strain>
    </source>
</reference>
<feature type="transmembrane region" description="Helical" evidence="1">
    <location>
        <begin position="151"/>
        <end position="169"/>
    </location>
</feature>
<dbReference type="AlphaFoldDB" id="A0A916J2W9"/>
<gene>
    <name evidence="2" type="ORF">GTOL_10875</name>
</gene>
<sequence>MLLAQVLIVAWLLTSLGLRSRIVAILAALLALLPLPEGVSLAMALRGLWGDPSITALQLLVLAYMGSAPAALRHGWRVPVAIALLSLALYASALGPWNIDLYRLGYQPAVLLAALGAIALIAWWRGQPLCLWLLAIDLLAWRAGLLESSNFWDTLLDPLLMSVMLALALRNGYRAGYRAHQNRNIIRS</sequence>
<proteinExistence type="predicted"/>
<evidence type="ECO:0000313" key="2">
    <source>
        <dbReference type="EMBL" id="CAG4882993.1"/>
    </source>
</evidence>
<evidence type="ECO:0000313" key="3">
    <source>
        <dbReference type="Proteomes" id="UP000742786"/>
    </source>
</evidence>
<name>A0A916J2W9_9PROT</name>
<dbReference type="Proteomes" id="UP000742786">
    <property type="component" value="Unassembled WGS sequence"/>
</dbReference>
<keyword evidence="1" id="KW-1133">Transmembrane helix</keyword>
<feature type="transmembrane region" description="Helical" evidence="1">
    <location>
        <begin position="78"/>
        <end position="99"/>
    </location>
</feature>
<keyword evidence="3" id="KW-1185">Reference proteome</keyword>
<evidence type="ECO:0000256" key="1">
    <source>
        <dbReference type="SAM" id="Phobius"/>
    </source>
</evidence>